<feature type="compositionally biased region" description="Basic and acidic residues" evidence="1">
    <location>
        <begin position="140"/>
        <end position="160"/>
    </location>
</feature>
<feature type="compositionally biased region" description="Basic and acidic residues" evidence="1">
    <location>
        <begin position="171"/>
        <end position="193"/>
    </location>
</feature>
<dbReference type="Gene3D" id="3.40.50.10190">
    <property type="entry name" value="BRCT domain"/>
    <property type="match status" value="1"/>
</dbReference>
<feature type="compositionally biased region" description="Low complexity" evidence="1">
    <location>
        <begin position="98"/>
        <end position="137"/>
    </location>
</feature>
<dbReference type="PROSITE" id="PS50172">
    <property type="entry name" value="BRCT"/>
    <property type="match status" value="1"/>
</dbReference>
<protein>
    <recommendedName>
        <fullName evidence="2">BRCT domain-containing protein</fullName>
    </recommendedName>
</protein>
<feature type="region of interest" description="Disordered" evidence="1">
    <location>
        <begin position="618"/>
        <end position="642"/>
    </location>
</feature>
<proteinExistence type="predicted"/>
<feature type="compositionally biased region" description="Low complexity" evidence="1">
    <location>
        <begin position="294"/>
        <end position="306"/>
    </location>
</feature>
<dbReference type="OrthoDB" id="2384350at2759"/>
<dbReference type="Proteomes" id="UP000039046">
    <property type="component" value="Unassembled WGS sequence"/>
</dbReference>
<accession>A0A0A1TH58</accession>
<feature type="domain" description="BRCT" evidence="2">
    <location>
        <begin position="729"/>
        <end position="832"/>
    </location>
</feature>
<sequence>MDSPPKRITRARAAAKSGDSGVKIITAAAKAKLIGATPIHTSSGTKRKTRSDDTDDEDESSKRASNIKRHRGRVGIDADDTEVKAAPRRLPRRLASEPKTTAPTKKTAPAQRTTTRTRSSTVTRTTAAAAAKTVPPKKAVKFDALDKENIEPSKKVKENDAIGLRARGPKKATETKKKTTADSTKSAETDKVKPLSPKKVTQMPMSRDGEEAKDMPSSIPVAKSPARGHPAGISKKSEQDNAERDVDSTITINAAILDNHELTSGLGSPARRPIASPTRENTLRSPAKKIGGISFPPSSMKPFSKSATDSSGENTLAFKSSLWQTPAKRPPSPIKGMNLTTIQTKNGAQHTAKLSMFQSPAKKGMPGLKPLTSNQLCDTPAMKPMMVDSRRPSEKLIEEDESDVSTEDLANIIRTAPIGMPKFTSQPSCVVPRDIDPTFEEEAEPVEEDDSIELIDTSGLVDDEVVVDKPTLVDPQTPEQRTQFTFTPSAQSTTFESNLASTSNTKPRFNRRETLGLGSFGNDLTNFDATNPLKVEATPAAPRLQWPQSAAKGASPMKTTFFDDEMNVREDEDEVQAAEDNAVLEPEFDEIAMTAEDVALTREADRLSFGGGDIHGAASSFDDNASEASQEYGNENDIPVDPAMLPPVTPGRTVSTIYADTTTKVPLKDADTSTPGFKGKRSFSASSIPSNGTGSLPKSATVISYSPTKESNDMWSTAGTPAQTPRKEITSSLLRGAVVFVDVHTSEGADASGIFVDLLQQMGAKCVKTWNWNPNDSSSSRIGITHVVFKDGGKKTMERIRKAKGVVQCVGVSWVLDCERENEWLDEGPYLVDSSFVPRGGARRRKSMEPQALANLNGSVVKTPSKASSKDNATTTPYNRRQSAIWVHTPSDQGDVEDAEGDEDDVEWSKFILTPAPKTPAPAAVSKYASEIPMTPSFADDSEQLSPSKVETLLRTCPSTTLPIRTVGEGMLSPEKDEQVRLRLMAARRKSLQFAPKIGSPLARTWQ</sequence>
<feature type="region of interest" description="Disordered" evidence="1">
    <location>
        <begin position="1"/>
        <end position="245"/>
    </location>
</feature>
<feature type="region of interest" description="Disordered" evidence="1">
    <location>
        <begin position="262"/>
        <end position="338"/>
    </location>
</feature>
<reference evidence="3 4" key="1">
    <citation type="journal article" date="2015" name="Genome Announc.">
        <title>Draft Genome Sequence and Gene Annotation of the Entomopathogenic Fungus Verticillium hemipterigenum.</title>
        <authorList>
            <person name="Horn F."/>
            <person name="Habel A."/>
            <person name="Scharf D.H."/>
            <person name="Dworschak J."/>
            <person name="Brakhage A.A."/>
            <person name="Guthke R."/>
            <person name="Hertweck C."/>
            <person name="Linde J."/>
        </authorList>
    </citation>
    <scope>NUCLEOTIDE SEQUENCE [LARGE SCALE GENOMIC DNA]</scope>
</reference>
<evidence type="ECO:0000259" key="2">
    <source>
        <dbReference type="PROSITE" id="PS50172"/>
    </source>
</evidence>
<dbReference type="InterPro" id="IPR022047">
    <property type="entry name" value="Microcephalin-like"/>
</dbReference>
<dbReference type="GO" id="GO:0000278">
    <property type="term" value="P:mitotic cell cycle"/>
    <property type="evidence" value="ECO:0007669"/>
    <property type="project" value="TreeGrafter"/>
</dbReference>
<feature type="region of interest" description="Disordered" evidence="1">
    <location>
        <begin position="667"/>
        <end position="699"/>
    </location>
</feature>
<organism evidence="3 4">
    <name type="scientific">[Torrubiella] hemipterigena</name>
    <dbReference type="NCBI Taxonomy" id="1531966"/>
    <lineage>
        <taxon>Eukaryota</taxon>
        <taxon>Fungi</taxon>
        <taxon>Dikarya</taxon>
        <taxon>Ascomycota</taxon>
        <taxon>Pezizomycotina</taxon>
        <taxon>Sordariomycetes</taxon>
        <taxon>Hypocreomycetidae</taxon>
        <taxon>Hypocreales</taxon>
        <taxon>Clavicipitaceae</taxon>
        <taxon>Clavicipitaceae incertae sedis</taxon>
        <taxon>'Torrubiella' clade</taxon>
    </lineage>
</organism>
<gene>
    <name evidence="3" type="ORF">VHEMI04803</name>
</gene>
<keyword evidence="4" id="KW-1185">Reference proteome</keyword>
<dbReference type="SUPFAM" id="SSF52113">
    <property type="entry name" value="BRCT domain"/>
    <property type="match status" value="1"/>
</dbReference>
<evidence type="ECO:0000313" key="4">
    <source>
        <dbReference type="Proteomes" id="UP000039046"/>
    </source>
</evidence>
<feature type="compositionally biased region" description="Polar residues" evidence="1">
    <location>
        <begin position="683"/>
        <end position="699"/>
    </location>
</feature>
<dbReference type="EMBL" id="CDHN01000002">
    <property type="protein sequence ID" value="CEJ88726.1"/>
    <property type="molecule type" value="Genomic_DNA"/>
</dbReference>
<dbReference type="PANTHER" id="PTHR14625:SF3">
    <property type="entry name" value="MICROCEPHALIN"/>
    <property type="match status" value="1"/>
</dbReference>
<dbReference type="AlphaFoldDB" id="A0A0A1TH58"/>
<feature type="compositionally biased region" description="Polar residues" evidence="1">
    <location>
        <begin position="307"/>
        <end position="324"/>
    </location>
</feature>
<dbReference type="STRING" id="1531966.A0A0A1TH58"/>
<feature type="compositionally biased region" description="Polar residues" evidence="1">
    <location>
        <begin position="621"/>
        <end position="633"/>
    </location>
</feature>
<dbReference type="InterPro" id="IPR036420">
    <property type="entry name" value="BRCT_dom_sf"/>
</dbReference>
<feature type="compositionally biased region" description="Low complexity" evidence="1">
    <location>
        <begin position="23"/>
        <end position="36"/>
    </location>
</feature>
<evidence type="ECO:0000256" key="1">
    <source>
        <dbReference type="SAM" id="MobiDB-lite"/>
    </source>
</evidence>
<dbReference type="HOGENOM" id="CLU_003029_0_0_1"/>
<name>A0A0A1TH58_9HYPO</name>
<feature type="compositionally biased region" description="Basic and acidic residues" evidence="1">
    <location>
        <begin position="235"/>
        <end position="245"/>
    </location>
</feature>
<dbReference type="PANTHER" id="PTHR14625">
    <property type="entry name" value="MICROCEPHALIN"/>
    <property type="match status" value="1"/>
</dbReference>
<evidence type="ECO:0000313" key="3">
    <source>
        <dbReference type="EMBL" id="CEJ88726.1"/>
    </source>
</evidence>
<dbReference type="CDD" id="cd17716">
    <property type="entry name" value="BRCT_microcephalin_rpt1"/>
    <property type="match status" value="1"/>
</dbReference>
<dbReference type="InterPro" id="IPR001357">
    <property type="entry name" value="BRCT_dom"/>
</dbReference>